<dbReference type="Proteomes" id="UP000264006">
    <property type="component" value="Plasmid pEDY32-46I"/>
</dbReference>
<evidence type="ECO:0000313" key="2">
    <source>
        <dbReference type="Proteomes" id="UP000264006"/>
    </source>
</evidence>
<dbReference type="EMBL" id="CP031166">
    <property type="protein sequence ID" value="AXV10273.1"/>
    <property type="molecule type" value="Genomic_DNA"/>
</dbReference>
<dbReference type="AlphaFoldDB" id="A0A346Y726"/>
<dbReference type="KEGG" id="euz:DVS28_b0533"/>
<proteinExistence type="predicted"/>
<dbReference type="RefSeq" id="WP_114594838.1">
    <property type="nucleotide sequence ID" value="NZ_CP031166.1"/>
</dbReference>
<name>A0A346Y726_9ACTN</name>
<sequence>MYAIIETQERRSHVMDDAPGVLAPSVHIAKDDAAARTFMWARVRAVVGTRIAAVVDDRGRAPDPEDPTCLCVRDLSRGWQIRVVRASEIAASVPATA</sequence>
<reference evidence="1 2" key="1">
    <citation type="submission" date="2018-09" db="EMBL/GenBank/DDBJ databases">
        <title>Complete genome sequence of Euzebya sp. DY32-46 isolated from seawater of Pacific Ocean.</title>
        <authorList>
            <person name="Xu L."/>
            <person name="Wu Y.-H."/>
            <person name="Xu X.-W."/>
        </authorList>
    </citation>
    <scope>NUCLEOTIDE SEQUENCE [LARGE SCALE GENOMIC DNA]</scope>
    <source>
        <strain evidence="1 2">DY32-46</strain>
        <plasmid evidence="2">pedy32-46i</plasmid>
    </source>
</reference>
<evidence type="ECO:0000313" key="1">
    <source>
        <dbReference type="EMBL" id="AXV10273.1"/>
    </source>
</evidence>
<keyword evidence="2" id="KW-1185">Reference proteome</keyword>
<protein>
    <submittedName>
        <fullName evidence="1">Uncharacterized protein</fullName>
    </submittedName>
</protein>
<organism evidence="1 2">
    <name type="scientific">Euzebya pacifica</name>
    <dbReference type="NCBI Taxonomy" id="1608957"/>
    <lineage>
        <taxon>Bacteria</taxon>
        <taxon>Bacillati</taxon>
        <taxon>Actinomycetota</taxon>
        <taxon>Nitriliruptoria</taxon>
        <taxon>Euzebyales</taxon>
    </lineage>
</organism>
<gene>
    <name evidence="1" type="ORF">DVS28_b0533</name>
</gene>
<keyword evidence="1" id="KW-0614">Plasmid</keyword>
<geneLocation type="plasmid" evidence="2">
    <name>pedy32-46i</name>
</geneLocation>
<accession>A0A346Y726</accession>